<dbReference type="InterPro" id="IPR049316">
    <property type="entry name" value="GDC-P_C"/>
</dbReference>
<dbReference type="GO" id="GO:0030170">
    <property type="term" value="F:pyridoxal phosphate binding"/>
    <property type="evidence" value="ECO:0007669"/>
    <property type="project" value="TreeGrafter"/>
</dbReference>
<comment type="catalytic activity">
    <reaction evidence="4">
        <text>N(6)-[(R)-lipoyl]-L-lysyl-[glycine-cleavage complex H protein] + glycine + H(+) = N(6)-[(R)-S(8)-aminomethyldihydrolipoyl]-L-lysyl-[glycine-cleavage complex H protein] + CO2</text>
        <dbReference type="Rhea" id="RHEA:24304"/>
        <dbReference type="Rhea" id="RHEA-COMP:10494"/>
        <dbReference type="Rhea" id="RHEA-COMP:10495"/>
        <dbReference type="ChEBI" id="CHEBI:15378"/>
        <dbReference type="ChEBI" id="CHEBI:16526"/>
        <dbReference type="ChEBI" id="CHEBI:57305"/>
        <dbReference type="ChEBI" id="CHEBI:83099"/>
        <dbReference type="ChEBI" id="CHEBI:83143"/>
        <dbReference type="EC" id="1.4.4.2"/>
    </reaction>
</comment>
<name>T1BMN5_9ZZZZ</name>
<evidence type="ECO:0000256" key="3">
    <source>
        <dbReference type="ARBA" id="ARBA00023002"/>
    </source>
</evidence>
<dbReference type="EC" id="1.4.4.2" evidence="1"/>
<dbReference type="GO" id="GO:0016594">
    <property type="term" value="F:glycine binding"/>
    <property type="evidence" value="ECO:0007669"/>
    <property type="project" value="TreeGrafter"/>
</dbReference>
<dbReference type="Pfam" id="PF21478">
    <property type="entry name" value="GcvP2_C"/>
    <property type="match status" value="1"/>
</dbReference>
<dbReference type="AlphaFoldDB" id="T1BMN5"/>
<reference evidence="6" key="2">
    <citation type="journal article" date="2014" name="ISME J.">
        <title>Microbial stratification in low pH oxic and suboxic macroscopic growths along an acid mine drainage.</title>
        <authorList>
            <person name="Mendez-Garcia C."/>
            <person name="Mesa V."/>
            <person name="Sprenger R.R."/>
            <person name="Richter M."/>
            <person name="Diez M.S."/>
            <person name="Solano J."/>
            <person name="Bargiela R."/>
            <person name="Golyshina O.V."/>
            <person name="Manteca A."/>
            <person name="Ramos J.L."/>
            <person name="Gallego J.R."/>
            <person name="Llorente I."/>
            <person name="Martins Dos Santos V.A."/>
            <person name="Jensen O.N."/>
            <person name="Pelaez A.I."/>
            <person name="Sanchez J."/>
            <person name="Ferrer M."/>
        </authorList>
    </citation>
    <scope>NUCLEOTIDE SEQUENCE</scope>
</reference>
<dbReference type="InterPro" id="IPR015422">
    <property type="entry name" value="PyrdxlP-dep_Trfase_small"/>
</dbReference>
<dbReference type="Gene3D" id="3.40.640.10">
    <property type="entry name" value="Type I PLP-dependent aspartate aminotransferase-like (Major domain)"/>
    <property type="match status" value="1"/>
</dbReference>
<keyword evidence="3" id="KW-0560">Oxidoreductase</keyword>
<evidence type="ECO:0000259" key="5">
    <source>
        <dbReference type="Pfam" id="PF21478"/>
    </source>
</evidence>
<dbReference type="InterPro" id="IPR015421">
    <property type="entry name" value="PyrdxlP-dep_Trfase_major"/>
</dbReference>
<evidence type="ECO:0000256" key="4">
    <source>
        <dbReference type="ARBA" id="ARBA00049026"/>
    </source>
</evidence>
<dbReference type="SUPFAM" id="SSF53383">
    <property type="entry name" value="PLP-dependent transferases"/>
    <property type="match status" value="1"/>
</dbReference>
<evidence type="ECO:0000256" key="2">
    <source>
        <dbReference type="ARBA" id="ARBA00022898"/>
    </source>
</evidence>
<evidence type="ECO:0000313" key="6">
    <source>
        <dbReference type="EMBL" id="EQD69838.1"/>
    </source>
</evidence>
<reference evidence="6" key="1">
    <citation type="submission" date="2013-08" db="EMBL/GenBank/DDBJ databases">
        <authorList>
            <person name="Mendez C."/>
            <person name="Richter M."/>
            <person name="Ferrer M."/>
            <person name="Sanchez J."/>
        </authorList>
    </citation>
    <scope>NUCLEOTIDE SEQUENCE</scope>
</reference>
<dbReference type="InterPro" id="IPR020581">
    <property type="entry name" value="GDC_P"/>
</dbReference>
<feature type="non-terminal residue" evidence="6">
    <location>
        <position position="1"/>
    </location>
</feature>
<dbReference type="Gene3D" id="3.90.1150.10">
    <property type="entry name" value="Aspartate Aminotransferase, domain 1"/>
    <property type="match status" value="1"/>
</dbReference>
<dbReference type="InterPro" id="IPR015424">
    <property type="entry name" value="PyrdxlP-dep_Trfase"/>
</dbReference>
<protein>
    <recommendedName>
        <fullName evidence="1">glycine dehydrogenase (aminomethyl-transferring)</fullName>
        <ecNumber evidence="1">1.4.4.2</ecNumber>
    </recommendedName>
</protein>
<feature type="non-terminal residue" evidence="6">
    <location>
        <position position="226"/>
    </location>
</feature>
<gene>
    <name evidence="6" type="ORF">B1B_05314</name>
</gene>
<dbReference type="GO" id="GO:0004375">
    <property type="term" value="F:glycine dehydrogenase (decarboxylating) activity"/>
    <property type="evidence" value="ECO:0007669"/>
    <property type="project" value="UniProtKB-EC"/>
</dbReference>
<dbReference type="PANTHER" id="PTHR11773:SF1">
    <property type="entry name" value="GLYCINE DEHYDROGENASE (DECARBOXYLATING), MITOCHONDRIAL"/>
    <property type="match status" value="1"/>
</dbReference>
<evidence type="ECO:0000256" key="1">
    <source>
        <dbReference type="ARBA" id="ARBA00012134"/>
    </source>
</evidence>
<comment type="caution">
    <text evidence="6">The sequence shown here is derived from an EMBL/GenBank/DDBJ whole genome shotgun (WGS) entry which is preliminary data.</text>
</comment>
<dbReference type="PANTHER" id="PTHR11773">
    <property type="entry name" value="GLYCINE DEHYDROGENASE, DECARBOXYLATING"/>
    <property type="match status" value="1"/>
</dbReference>
<dbReference type="GO" id="GO:0019464">
    <property type="term" value="P:glycine decarboxylation via glycine cleavage system"/>
    <property type="evidence" value="ECO:0007669"/>
    <property type="project" value="TreeGrafter"/>
</dbReference>
<dbReference type="EMBL" id="AUZY01003359">
    <property type="protein sequence ID" value="EQD69838.1"/>
    <property type="molecule type" value="Genomic_DNA"/>
</dbReference>
<dbReference type="GO" id="GO:0005829">
    <property type="term" value="C:cytosol"/>
    <property type="evidence" value="ECO:0007669"/>
    <property type="project" value="TreeGrafter"/>
</dbReference>
<accession>T1BMN5</accession>
<dbReference type="GO" id="GO:0005960">
    <property type="term" value="C:glycine cleavage complex"/>
    <property type="evidence" value="ECO:0007669"/>
    <property type="project" value="TreeGrafter"/>
</dbReference>
<feature type="domain" description="Glycine dehydrogenase C-terminal" evidence="5">
    <location>
        <begin position="134"/>
        <end position="225"/>
    </location>
</feature>
<proteinExistence type="predicted"/>
<sequence>NTLGIFERHIEEMARLAHEAGALVYYDGANLNALVGMARPGDMGFDVVHLNLHKTFSTPHGGGGPGAGPVGVTGQLEQFLPVPRVVRRGDRFELDYDQPQSVGKVRSFYGNFGILVRAYAYVRAYGDEIGQVAQDAVLNARYLRHRLMGHLPTAVPTDSFHEFVATPKGSEYAELRALDIAKRMIDYGIHPPTVYFPITVPEAMMFEPTETESKRSLDQLAEIVIA</sequence>
<organism evidence="6">
    <name type="scientific">mine drainage metagenome</name>
    <dbReference type="NCBI Taxonomy" id="410659"/>
    <lineage>
        <taxon>unclassified sequences</taxon>
        <taxon>metagenomes</taxon>
        <taxon>ecological metagenomes</taxon>
    </lineage>
</organism>
<keyword evidence="2" id="KW-0663">Pyridoxal phosphate</keyword>